<evidence type="ECO:0000313" key="5">
    <source>
        <dbReference type="Proteomes" id="UP000649151"/>
    </source>
</evidence>
<feature type="transmembrane region" description="Helical" evidence="3">
    <location>
        <begin position="57"/>
        <end position="74"/>
    </location>
</feature>
<gene>
    <name evidence="4" type="ORF">H8Z77_05295</name>
</gene>
<proteinExistence type="inferred from homology"/>
<reference evidence="4 5" key="1">
    <citation type="submission" date="2020-08" db="EMBL/GenBank/DDBJ databases">
        <title>Genome public.</title>
        <authorList>
            <person name="Liu C."/>
            <person name="Sun Q."/>
        </authorList>
    </citation>
    <scope>NUCLEOTIDE SEQUENCE [LARGE SCALE GENOMIC DNA]</scope>
    <source>
        <strain evidence="4 5">NSJ-27</strain>
    </source>
</reference>
<dbReference type="Pfam" id="PF02632">
    <property type="entry name" value="BioY"/>
    <property type="match status" value="1"/>
</dbReference>
<evidence type="ECO:0000256" key="2">
    <source>
        <dbReference type="PIRNR" id="PIRNR016661"/>
    </source>
</evidence>
<keyword evidence="2" id="KW-0813">Transport</keyword>
<protein>
    <recommendedName>
        <fullName evidence="2">Biotin transporter</fullName>
    </recommendedName>
</protein>
<organism evidence="4 5">
    <name type="scientific">Clostridium facile</name>
    <dbReference type="NCBI Taxonomy" id="2763035"/>
    <lineage>
        <taxon>Bacteria</taxon>
        <taxon>Bacillati</taxon>
        <taxon>Bacillota</taxon>
        <taxon>Clostridia</taxon>
        <taxon>Eubacteriales</taxon>
        <taxon>Clostridiaceae</taxon>
        <taxon>Clostridium</taxon>
    </lineage>
</organism>
<dbReference type="RefSeq" id="WP_069989132.1">
    <property type="nucleotide sequence ID" value="NZ_JACOQK010000001.1"/>
</dbReference>
<dbReference type="PIRSF" id="PIRSF016661">
    <property type="entry name" value="BioY"/>
    <property type="match status" value="1"/>
</dbReference>
<evidence type="ECO:0000313" key="4">
    <source>
        <dbReference type="EMBL" id="MBC5787440.1"/>
    </source>
</evidence>
<feature type="transmembrane region" description="Helical" evidence="3">
    <location>
        <begin position="7"/>
        <end position="26"/>
    </location>
</feature>
<keyword evidence="5" id="KW-1185">Reference proteome</keyword>
<keyword evidence="2 3" id="KW-0472">Membrane</keyword>
<feature type="transmembrane region" description="Helical" evidence="3">
    <location>
        <begin position="32"/>
        <end position="50"/>
    </location>
</feature>
<name>A0ABR7IQL9_9CLOT</name>
<comment type="subcellular location">
    <subcellularLocation>
        <location evidence="2">Cell membrane</location>
        <topology evidence="2">Multi-pass membrane protein</topology>
    </subcellularLocation>
</comment>
<evidence type="ECO:0000256" key="3">
    <source>
        <dbReference type="SAM" id="Phobius"/>
    </source>
</evidence>
<feature type="transmembrane region" description="Helical" evidence="3">
    <location>
        <begin position="109"/>
        <end position="134"/>
    </location>
</feature>
<accession>A0ABR7IQL9</accession>
<sequence length="186" mass="19636">MKMSIKTMCVIAIMTAVICVVSPFSIPIPGVVPISLGTLGVYIASSLLGAKKGFIAVLLYLIIGAIGLPVFAQFTGGVSIIAGPTGGYMVGYLLMALLTGWFTDHSNNIVWKISLGMVLGTLACYLLGTIWLAYTMKLDLIAALWAGVIPFIPGDIVKIVLSVSLAKVLRPQLSRFLSSTQKTTAV</sequence>
<dbReference type="PANTHER" id="PTHR34295:SF1">
    <property type="entry name" value="BIOTIN TRANSPORTER BIOY"/>
    <property type="match status" value="1"/>
</dbReference>
<keyword evidence="3" id="KW-1133">Transmembrane helix</keyword>
<feature type="transmembrane region" description="Helical" evidence="3">
    <location>
        <begin position="140"/>
        <end position="166"/>
    </location>
</feature>
<dbReference type="EMBL" id="JACOQK010000001">
    <property type="protein sequence ID" value="MBC5787440.1"/>
    <property type="molecule type" value="Genomic_DNA"/>
</dbReference>
<dbReference type="PANTHER" id="PTHR34295">
    <property type="entry name" value="BIOTIN TRANSPORTER BIOY"/>
    <property type="match status" value="1"/>
</dbReference>
<keyword evidence="2" id="KW-1003">Cell membrane</keyword>
<dbReference type="Proteomes" id="UP000649151">
    <property type="component" value="Unassembled WGS sequence"/>
</dbReference>
<feature type="transmembrane region" description="Helical" evidence="3">
    <location>
        <begin position="80"/>
        <end position="102"/>
    </location>
</feature>
<dbReference type="InterPro" id="IPR003784">
    <property type="entry name" value="BioY"/>
</dbReference>
<keyword evidence="3" id="KW-0812">Transmembrane</keyword>
<comment type="caution">
    <text evidence="4">The sequence shown here is derived from an EMBL/GenBank/DDBJ whole genome shotgun (WGS) entry which is preliminary data.</text>
</comment>
<comment type="similarity">
    <text evidence="1 2">Belongs to the BioY family.</text>
</comment>
<evidence type="ECO:0000256" key="1">
    <source>
        <dbReference type="ARBA" id="ARBA00010692"/>
    </source>
</evidence>
<dbReference type="Gene3D" id="1.10.1760.20">
    <property type="match status" value="1"/>
</dbReference>